<organism evidence="2 3">
    <name type="scientific">Pedobacter paludis</name>
    <dbReference type="NCBI Taxonomy" id="2203212"/>
    <lineage>
        <taxon>Bacteria</taxon>
        <taxon>Pseudomonadati</taxon>
        <taxon>Bacteroidota</taxon>
        <taxon>Sphingobacteriia</taxon>
        <taxon>Sphingobacteriales</taxon>
        <taxon>Sphingobacteriaceae</taxon>
        <taxon>Pedobacter</taxon>
    </lineage>
</organism>
<gene>
    <name evidence="2" type="ORF">DF947_05830</name>
</gene>
<dbReference type="AlphaFoldDB" id="A0A317F0B0"/>
<proteinExistence type="predicted"/>
<feature type="transmembrane region" description="Helical" evidence="1">
    <location>
        <begin position="64"/>
        <end position="84"/>
    </location>
</feature>
<comment type="caution">
    <text evidence="2">The sequence shown here is derived from an EMBL/GenBank/DDBJ whole genome shotgun (WGS) entry which is preliminary data.</text>
</comment>
<keyword evidence="3" id="KW-1185">Reference proteome</keyword>
<evidence type="ECO:0000256" key="1">
    <source>
        <dbReference type="SAM" id="Phobius"/>
    </source>
</evidence>
<reference evidence="3" key="1">
    <citation type="submission" date="2018-05" db="EMBL/GenBank/DDBJ databases">
        <title>Pedobacter paludis sp. nov., isolated from wetland soil.</title>
        <authorList>
            <person name="Zhang Y."/>
        </authorList>
    </citation>
    <scope>NUCLEOTIDE SEQUENCE [LARGE SCALE GENOMIC DNA]</scope>
    <source>
        <strain evidence="3">R-8</strain>
    </source>
</reference>
<evidence type="ECO:0000313" key="2">
    <source>
        <dbReference type="EMBL" id="PWS32591.1"/>
    </source>
</evidence>
<dbReference type="EMBL" id="QGNY01000002">
    <property type="protein sequence ID" value="PWS32591.1"/>
    <property type="molecule type" value="Genomic_DNA"/>
</dbReference>
<sequence>MRKAIGVVKAYIKIHMNSKLKTLQIIHLALCSGVFLFAMVTILLNKDRMIFDAKFENTAPFNPIFPIIGLITLGISIFLKNQFIAKISSSDGLDSKITQYQSAFLVSSALLEGGALLNIVGFLITTNAFFLIFAGISLFFLIRSRPTKDKVISDLQLQYPETEAL</sequence>
<name>A0A317F0B0_9SPHI</name>
<feature type="transmembrane region" description="Helical" evidence="1">
    <location>
        <begin position="25"/>
        <end position="44"/>
    </location>
</feature>
<dbReference type="OrthoDB" id="1121914at2"/>
<evidence type="ECO:0000313" key="3">
    <source>
        <dbReference type="Proteomes" id="UP000245391"/>
    </source>
</evidence>
<dbReference type="RefSeq" id="WP_109928764.1">
    <property type="nucleotide sequence ID" value="NZ_QGNY01000002.1"/>
</dbReference>
<keyword evidence="1" id="KW-1133">Transmembrane helix</keyword>
<accession>A0A317F0B0</accession>
<dbReference type="Proteomes" id="UP000245391">
    <property type="component" value="Unassembled WGS sequence"/>
</dbReference>
<feature type="transmembrane region" description="Helical" evidence="1">
    <location>
        <begin position="115"/>
        <end position="142"/>
    </location>
</feature>
<keyword evidence="1" id="KW-0812">Transmembrane</keyword>
<keyword evidence="1" id="KW-0472">Membrane</keyword>
<protein>
    <submittedName>
        <fullName evidence="2">Uncharacterized protein</fullName>
    </submittedName>
</protein>